<feature type="region of interest" description="Disordered" evidence="1">
    <location>
        <begin position="147"/>
        <end position="179"/>
    </location>
</feature>
<proteinExistence type="predicted"/>
<sequence length="647" mass="71023">MTSLTRDVSSEIRTLCTRCISHAQELLAPRHFIDPKITAVHLSSLTHALNNIISWWRPALVDGDSLSKAVADSRSLSEEDWRFLLDSKLILLIGDVLSIYRAPRHKKYPLLSLHDEAGESPEGENHHIFVERHVSEEDSDDINIVDSHTQNSEHTSRRTSWSSGSSHPGREEGLPYTAPQLPPAQSAMLEFATVVIKAVNKSLVPTRLYSRIVGQLLHTQHPGFILLIADLLVFMVREAKGVEQGHGLPDPRHMLEADQPGMRVVSLVKMLMDAACTLSLRVTERQRTDEFLQSLQPSLTILSTLVHTTGALGALVNLYGRAVSLFPSSSVDSQSSVNQQLQPVEEAIAALAAGLARAASAAGGDTSQNVTGIALDVSALEKAGDWGQSILEQARKGRGKKLVQERVMDFALLRLHEIIPDIEKEVGIVDSEQVFMGVNTTPPPPPYSLLPFQLRSSLDELCHLLETLIVVEAANISRKQLELCVLDVLKACMVFSRFSACDPIFYCRAIDCTICSLRCLSRRLVLEVSQVRQNEADRPLLSRTLSLEISDGLFQQGSTYATSVAGSPVHRKQGRAPMINALPLLENLCITTSSLLVDMTKALTSKGSAYLLTQHLAMYDDVACSLISCRYMLLMPIGLNLCKLIGG</sequence>
<reference evidence="2 3" key="1">
    <citation type="submission" date="2017-08" db="EMBL/GenBank/DDBJ databases">
        <title>Acidophilic green algal genome provides insights into adaptation to an acidic environment.</title>
        <authorList>
            <person name="Hirooka S."/>
            <person name="Hirose Y."/>
            <person name="Kanesaki Y."/>
            <person name="Higuchi S."/>
            <person name="Fujiwara T."/>
            <person name="Onuma R."/>
            <person name="Era A."/>
            <person name="Ohbayashi R."/>
            <person name="Uzuka A."/>
            <person name="Nozaki H."/>
            <person name="Yoshikawa H."/>
            <person name="Miyagishima S.Y."/>
        </authorList>
    </citation>
    <scope>NUCLEOTIDE SEQUENCE [LARGE SCALE GENOMIC DNA]</scope>
    <source>
        <strain evidence="2 3">NIES-2499</strain>
    </source>
</reference>
<dbReference type="AlphaFoldDB" id="A0A250X0F7"/>
<protein>
    <submittedName>
        <fullName evidence="2">Uncharacterized protein</fullName>
    </submittedName>
</protein>
<evidence type="ECO:0000313" key="2">
    <source>
        <dbReference type="EMBL" id="GAX76557.1"/>
    </source>
</evidence>
<name>A0A250X0F7_9CHLO</name>
<dbReference type="EMBL" id="BEGY01000018">
    <property type="protein sequence ID" value="GAX76557.1"/>
    <property type="molecule type" value="Genomic_DNA"/>
</dbReference>
<comment type="caution">
    <text evidence="2">The sequence shown here is derived from an EMBL/GenBank/DDBJ whole genome shotgun (WGS) entry which is preliminary data.</text>
</comment>
<gene>
    <name evidence="2" type="ORF">CEUSTIGMA_g4003.t1</name>
</gene>
<accession>A0A250X0F7</accession>
<evidence type="ECO:0000313" key="3">
    <source>
        <dbReference type="Proteomes" id="UP000232323"/>
    </source>
</evidence>
<evidence type="ECO:0000256" key="1">
    <source>
        <dbReference type="SAM" id="MobiDB-lite"/>
    </source>
</evidence>
<dbReference type="Proteomes" id="UP000232323">
    <property type="component" value="Unassembled WGS sequence"/>
</dbReference>
<keyword evidence="3" id="KW-1185">Reference proteome</keyword>
<organism evidence="2 3">
    <name type="scientific">Chlamydomonas eustigma</name>
    <dbReference type="NCBI Taxonomy" id="1157962"/>
    <lineage>
        <taxon>Eukaryota</taxon>
        <taxon>Viridiplantae</taxon>
        <taxon>Chlorophyta</taxon>
        <taxon>core chlorophytes</taxon>
        <taxon>Chlorophyceae</taxon>
        <taxon>CS clade</taxon>
        <taxon>Chlamydomonadales</taxon>
        <taxon>Chlamydomonadaceae</taxon>
        <taxon>Chlamydomonas</taxon>
    </lineage>
</organism>